<protein>
    <submittedName>
        <fullName evidence="2">Uncharacterized protein</fullName>
    </submittedName>
</protein>
<feature type="compositionally biased region" description="Polar residues" evidence="1">
    <location>
        <begin position="113"/>
        <end position="131"/>
    </location>
</feature>
<feature type="region of interest" description="Disordered" evidence="1">
    <location>
        <begin position="1"/>
        <end position="131"/>
    </location>
</feature>
<reference evidence="2" key="2">
    <citation type="submission" date="2024-07" db="EMBL/GenBank/DDBJ databases">
        <title>Streptomyces haneummycinica sp. nov., a new antibiotic-producing actinobacterium isolated from marine sediment.</title>
        <authorList>
            <person name="Uemura M."/>
            <person name="Hamada M."/>
            <person name="Hirano S."/>
            <person name="Kobayashi K."/>
            <person name="Ohshiro T."/>
            <person name="Kobayashi T."/>
            <person name="Terahara T."/>
        </authorList>
    </citation>
    <scope>NUCLEOTIDE SEQUENCE</scope>
    <source>
        <strain evidence="2">KM77-8</strain>
    </source>
</reference>
<gene>
    <name evidence="2" type="ORF">SHKM778_34540</name>
</gene>
<evidence type="ECO:0000313" key="2">
    <source>
        <dbReference type="EMBL" id="BFO17066.1"/>
    </source>
</evidence>
<accession>A0AAT9HI25</accession>
<dbReference type="EMBL" id="AP035768">
    <property type="protein sequence ID" value="BFO17066.1"/>
    <property type="molecule type" value="Genomic_DNA"/>
</dbReference>
<feature type="compositionally biased region" description="Low complexity" evidence="1">
    <location>
        <begin position="44"/>
        <end position="61"/>
    </location>
</feature>
<dbReference type="AlphaFoldDB" id="A0AAT9HI25"/>
<reference evidence="2" key="1">
    <citation type="submission" date="2024-06" db="EMBL/GenBank/DDBJ databases">
        <authorList>
            <consortium name="consrtm"/>
            <person name="Uemura M."/>
            <person name="Terahara T."/>
        </authorList>
    </citation>
    <scope>NUCLEOTIDE SEQUENCE</scope>
    <source>
        <strain evidence="2">KM77-8</strain>
    </source>
</reference>
<organism evidence="2">
    <name type="scientific">Streptomyces haneummycinicus</name>
    <dbReference type="NCBI Taxonomy" id="3074435"/>
    <lineage>
        <taxon>Bacteria</taxon>
        <taxon>Bacillati</taxon>
        <taxon>Actinomycetota</taxon>
        <taxon>Actinomycetes</taxon>
        <taxon>Kitasatosporales</taxon>
        <taxon>Streptomycetaceae</taxon>
        <taxon>Streptomyces</taxon>
    </lineage>
</organism>
<name>A0AAT9HI25_9ACTN</name>
<feature type="compositionally biased region" description="Polar residues" evidence="1">
    <location>
        <begin position="27"/>
        <end position="38"/>
    </location>
</feature>
<evidence type="ECO:0000256" key="1">
    <source>
        <dbReference type="SAM" id="MobiDB-lite"/>
    </source>
</evidence>
<sequence length="131" mass="13686">MPRTKRRSGHFATRQASITGSRPAGTSRDSTSTATPWSASLPCACASRSSGARSRIASSQREPFFDFMPRRPSQYSARSPRNAASDAVTNTSSIDSGAARWKATTAAELTSAPVGTTGTSAPISTSRNSEG</sequence>
<proteinExistence type="predicted"/>